<protein>
    <recommendedName>
        <fullName evidence="3">SIR2-like domain-containing protein</fullName>
    </recommendedName>
</protein>
<dbReference type="EMBL" id="JXQG01000070">
    <property type="protein sequence ID" value="KKZ10948.1"/>
    <property type="molecule type" value="Genomic_DNA"/>
</dbReference>
<organism evidence="1 2">
    <name type="scientific">Candidatus Synechococcus spongiarum SP3</name>
    <dbReference type="NCBI Taxonomy" id="1604020"/>
    <lineage>
        <taxon>Bacteria</taxon>
        <taxon>Bacillati</taxon>
        <taxon>Cyanobacteriota</taxon>
        <taxon>Cyanophyceae</taxon>
        <taxon>Synechococcales</taxon>
        <taxon>Synechococcaceae</taxon>
        <taxon>Synechococcus</taxon>
    </lineage>
</organism>
<gene>
    <name evidence="1" type="ORF">TE42_09130</name>
</gene>
<evidence type="ECO:0000313" key="1">
    <source>
        <dbReference type="EMBL" id="KKZ10948.1"/>
    </source>
</evidence>
<reference evidence="1 2" key="1">
    <citation type="submission" date="2015-01" db="EMBL/GenBank/DDBJ databases">
        <title>Lifestyle Evolution in Cyanobacterial Symbionts of Sponges.</title>
        <authorList>
            <person name="Burgsdorf I."/>
            <person name="Slaby B.M."/>
            <person name="Handley K.M."/>
            <person name="Haber M."/>
            <person name="Blom J."/>
            <person name="Marshall C.W."/>
            <person name="Gilbert J.A."/>
            <person name="Hentschel U."/>
            <person name="Steindler L."/>
        </authorList>
    </citation>
    <scope>NUCLEOTIDE SEQUENCE [LARGE SCALE GENOMIC DNA]</scope>
    <source>
        <strain evidence="1">SP3</strain>
    </source>
</reference>
<evidence type="ECO:0000313" key="2">
    <source>
        <dbReference type="Proteomes" id="UP000035067"/>
    </source>
</evidence>
<comment type="caution">
    <text evidence="1">The sequence shown here is derived from an EMBL/GenBank/DDBJ whole genome shotgun (WGS) entry which is preliminary data.</text>
</comment>
<dbReference type="PATRIC" id="fig|1604020.3.peg.1926"/>
<sequence length="140" mass="15490">QATAVVSARAIPNGWRPAIVTPGIAKYKTTHFEPFRSIIAGADDALENATAYLCVGFGFNDTHIQPKLLERWKQGDAFLVILTKTLSENAKAMLDRANGKKFLALEEARSGGTYMWSHRQQGEIGGVDLWKLSDFLEHTI</sequence>
<evidence type="ECO:0008006" key="3">
    <source>
        <dbReference type="Google" id="ProtNLM"/>
    </source>
</evidence>
<feature type="non-terminal residue" evidence="1">
    <location>
        <position position="1"/>
    </location>
</feature>
<dbReference type="Proteomes" id="UP000035067">
    <property type="component" value="Unassembled WGS sequence"/>
</dbReference>
<proteinExistence type="predicted"/>
<name>A0A0G2IVM7_9SYNE</name>
<accession>A0A0G2IVM7</accession>
<dbReference type="AlphaFoldDB" id="A0A0G2IVM7"/>